<dbReference type="PANTHER" id="PTHR37984:SF7">
    <property type="entry name" value="INTEGRASE CATALYTIC DOMAIN-CONTAINING PROTEIN"/>
    <property type="match status" value="1"/>
</dbReference>
<dbReference type="OrthoDB" id="2499658at2759"/>
<feature type="region of interest" description="Disordered" evidence="1">
    <location>
        <begin position="212"/>
        <end position="275"/>
    </location>
</feature>
<dbReference type="InterPro" id="IPR001584">
    <property type="entry name" value="Integrase_cat-core"/>
</dbReference>
<dbReference type="PROSITE" id="PS50994">
    <property type="entry name" value="INTEGRASE"/>
    <property type="match status" value="1"/>
</dbReference>
<evidence type="ECO:0000259" key="2">
    <source>
        <dbReference type="PROSITE" id="PS50994"/>
    </source>
</evidence>
<protein>
    <recommendedName>
        <fullName evidence="2">Integrase catalytic domain-containing protein</fullName>
    </recommendedName>
</protein>
<dbReference type="FunFam" id="3.30.420.10:FF:000063">
    <property type="entry name" value="Retrovirus-related Pol polyprotein from transposon 297-like Protein"/>
    <property type="match status" value="1"/>
</dbReference>
<reference evidence="3 4" key="1">
    <citation type="journal article" date="2017" name="PLoS Biol.">
        <title>The sea cucumber genome provides insights into morphological evolution and visceral regeneration.</title>
        <authorList>
            <person name="Zhang X."/>
            <person name="Sun L."/>
            <person name="Yuan J."/>
            <person name="Sun Y."/>
            <person name="Gao Y."/>
            <person name="Zhang L."/>
            <person name="Li S."/>
            <person name="Dai H."/>
            <person name="Hamel J.F."/>
            <person name="Liu C."/>
            <person name="Yu Y."/>
            <person name="Liu S."/>
            <person name="Lin W."/>
            <person name="Guo K."/>
            <person name="Jin S."/>
            <person name="Xu P."/>
            <person name="Storey K.B."/>
            <person name="Huan P."/>
            <person name="Zhang T."/>
            <person name="Zhou Y."/>
            <person name="Zhang J."/>
            <person name="Lin C."/>
            <person name="Li X."/>
            <person name="Xing L."/>
            <person name="Huo D."/>
            <person name="Sun M."/>
            <person name="Wang L."/>
            <person name="Mercier A."/>
            <person name="Li F."/>
            <person name="Yang H."/>
            <person name="Xiang J."/>
        </authorList>
    </citation>
    <scope>NUCLEOTIDE SEQUENCE [LARGE SCALE GENOMIC DNA]</scope>
    <source>
        <strain evidence="3">Shaxun</strain>
        <tissue evidence="3">Muscle</tissue>
    </source>
</reference>
<feature type="compositionally biased region" description="Polar residues" evidence="1">
    <location>
        <begin position="215"/>
        <end position="226"/>
    </location>
</feature>
<comment type="caution">
    <text evidence="3">The sequence shown here is derived from an EMBL/GenBank/DDBJ whole genome shotgun (WGS) entry which is preliminary data.</text>
</comment>
<feature type="compositionally biased region" description="Polar residues" evidence="1">
    <location>
        <begin position="241"/>
        <end position="269"/>
    </location>
</feature>
<dbReference type="AlphaFoldDB" id="A0A2G8JK14"/>
<organism evidence="3 4">
    <name type="scientific">Stichopus japonicus</name>
    <name type="common">Sea cucumber</name>
    <dbReference type="NCBI Taxonomy" id="307972"/>
    <lineage>
        <taxon>Eukaryota</taxon>
        <taxon>Metazoa</taxon>
        <taxon>Echinodermata</taxon>
        <taxon>Eleutherozoa</taxon>
        <taxon>Echinozoa</taxon>
        <taxon>Holothuroidea</taxon>
        <taxon>Aspidochirotacea</taxon>
        <taxon>Aspidochirotida</taxon>
        <taxon>Stichopodidae</taxon>
        <taxon>Apostichopus</taxon>
    </lineage>
</organism>
<dbReference type="Proteomes" id="UP000230750">
    <property type="component" value="Unassembled WGS sequence"/>
</dbReference>
<dbReference type="PANTHER" id="PTHR37984">
    <property type="entry name" value="PROTEIN CBG26694"/>
    <property type="match status" value="1"/>
</dbReference>
<dbReference type="InterPro" id="IPR050951">
    <property type="entry name" value="Retrovirus_Pol_polyprotein"/>
</dbReference>
<evidence type="ECO:0000313" key="4">
    <source>
        <dbReference type="Proteomes" id="UP000230750"/>
    </source>
</evidence>
<dbReference type="EMBL" id="MRZV01001744">
    <property type="protein sequence ID" value="PIK36096.1"/>
    <property type="molecule type" value="Genomic_DNA"/>
</dbReference>
<name>A0A2G8JK14_STIJA</name>
<dbReference type="InterPro" id="IPR036397">
    <property type="entry name" value="RNaseH_sf"/>
</dbReference>
<accession>A0A2G8JK14</accession>
<proteinExistence type="predicted"/>
<gene>
    <name evidence="3" type="ORF">BSL78_27072</name>
</gene>
<evidence type="ECO:0000256" key="1">
    <source>
        <dbReference type="SAM" id="MobiDB-lite"/>
    </source>
</evidence>
<dbReference type="SUPFAM" id="SSF53098">
    <property type="entry name" value="Ribonuclease H-like"/>
    <property type="match status" value="1"/>
</dbReference>
<dbReference type="GO" id="GO:0015074">
    <property type="term" value="P:DNA integration"/>
    <property type="evidence" value="ECO:0007669"/>
    <property type="project" value="InterPro"/>
</dbReference>
<feature type="domain" description="Integrase catalytic" evidence="2">
    <location>
        <begin position="1"/>
        <end position="151"/>
    </location>
</feature>
<dbReference type="Gene3D" id="3.30.420.10">
    <property type="entry name" value="Ribonuclease H-like superfamily/Ribonuclease H"/>
    <property type="match status" value="1"/>
</dbReference>
<dbReference type="InterPro" id="IPR012337">
    <property type="entry name" value="RNaseH-like_sf"/>
</dbReference>
<sequence>METVGVDLFEYERKQFLLTVDYFTGFVWTHRLPNTRSETVVDKLDSIFTDFGQPTKLISDNGPQFTSEMMIQFCERHEINHVTSAPHHQQANGRAERNIQTVKNMLKKTDSTETSASLRNILTLLRDTPISSEIPSPYTLMFKRKVRTQLPIVHFSTEGEENIVETKKCHTAGYATYQQEPPPIDPETECWFKKEPNSNWQQAKVIEMQSDRKYTLQSHDGAQYQRNRIHVRPSPKLDSKGPSTGELSKPHSSFPTTTKSPEGKTTSPRATDDPYTARSETAILHQIQGFCHEMISVF</sequence>
<evidence type="ECO:0000313" key="3">
    <source>
        <dbReference type="EMBL" id="PIK36096.1"/>
    </source>
</evidence>
<dbReference type="GO" id="GO:0003676">
    <property type="term" value="F:nucleic acid binding"/>
    <property type="evidence" value="ECO:0007669"/>
    <property type="project" value="InterPro"/>
</dbReference>
<keyword evidence="4" id="KW-1185">Reference proteome</keyword>
<dbReference type="Pfam" id="PF00665">
    <property type="entry name" value="rve"/>
    <property type="match status" value="1"/>
</dbReference>